<dbReference type="Proteomes" id="UP001306508">
    <property type="component" value="Unassembled WGS sequence"/>
</dbReference>
<keyword evidence="3" id="KW-1185">Reference proteome</keyword>
<sequence>MDQDIKLKKDIDAMNISEDNSTEPVVSSTKGVLILENDSDSDSDFGNFSDASVEIDNSVEDQEKGEDSYITTQLDSCLTLLFDQKHSLILNSGDRGKGSDENEKDKNKTDVELFSLEDLIEEERPHVIYEQLFSGRLHTQPFNWKQSYIRSTLLHILGVEQENEENEHTDISMRRKERQEPLEDSLYIKLCHLLESDQKFIHYNTMILKDYFNFIYSPRFTQPSHDSRMEEEQLEEQLVSKRENDNQNNTIHSTDNHDYDYDYDYNFAGDDDTLNTQISKLLNQGDDSSGSGSSASDDTTLCDIEEMTNDELQKYHDQLCNVIDLLMIKLKRLNKLQTDLTQDKTIFENVVTNLSGHTQRLQRDEIELYNKKFGHKLLRNQRNKRFSWVGL</sequence>
<proteinExistence type="predicted"/>
<feature type="region of interest" description="Disordered" evidence="1">
    <location>
        <begin position="222"/>
        <end position="257"/>
    </location>
</feature>
<dbReference type="EMBL" id="JAWIZZ010000002">
    <property type="protein sequence ID" value="KAK5782465.1"/>
    <property type="molecule type" value="Genomic_DNA"/>
</dbReference>
<protein>
    <submittedName>
        <fullName evidence="2">Uncharacterized protein</fullName>
    </submittedName>
</protein>
<accession>A0AAN7WKR4</accession>
<organism evidence="2 3">
    <name type="scientific">Arxiozyma heterogenica</name>
    <dbReference type="NCBI Taxonomy" id="278026"/>
    <lineage>
        <taxon>Eukaryota</taxon>
        <taxon>Fungi</taxon>
        <taxon>Dikarya</taxon>
        <taxon>Ascomycota</taxon>
        <taxon>Saccharomycotina</taxon>
        <taxon>Saccharomycetes</taxon>
        <taxon>Saccharomycetales</taxon>
        <taxon>Saccharomycetaceae</taxon>
        <taxon>Arxiozyma</taxon>
    </lineage>
</organism>
<name>A0AAN7WKR4_9SACH</name>
<gene>
    <name evidence="2" type="ORF">RI543_000018</name>
</gene>
<reference evidence="3" key="1">
    <citation type="submission" date="2023-07" db="EMBL/GenBank/DDBJ databases">
        <title>A draft genome of Kazachstania heterogenica Y-27499.</title>
        <authorList>
            <person name="Donic C."/>
            <person name="Kralova J.S."/>
            <person name="Fidel L."/>
            <person name="Ben-Dor S."/>
            <person name="Jung S."/>
        </authorList>
    </citation>
    <scope>NUCLEOTIDE SEQUENCE [LARGE SCALE GENOMIC DNA]</scope>
    <source>
        <strain evidence="3">Y27499</strain>
    </source>
</reference>
<comment type="caution">
    <text evidence="2">The sequence shown here is derived from an EMBL/GenBank/DDBJ whole genome shotgun (WGS) entry which is preliminary data.</text>
</comment>
<evidence type="ECO:0000313" key="2">
    <source>
        <dbReference type="EMBL" id="KAK5782465.1"/>
    </source>
</evidence>
<evidence type="ECO:0000313" key="3">
    <source>
        <dbReference type="Proteomes" id="UP001306508"/>
    </source>
</evidence>
<evidence type="ECO:0000256" key="1">
    <source>
        <dbReference type="SAM" id="MobiDB-lite"/>
    </source>
</evidence>
<dbReference type="AlphaFoldDB" id="A0AAN7WKR4"/>